<dbReference type="EMBL" id="JAPZBT010000001">
    <property type="protein sequence ID" value="KAJ5383523.1"/>
    <property type="molecule type" value="Genomic_DNA"/>
</dbReference>
<accession>A0A9W9SRT1</accession>
<gene>
    <name evidence="2" type="ORF">N7517_001434</name>
</gene>
<organism evidence="2 3">
    <name type="scientific">Penicillium concentricum</name>
    <dbReference type="NCBI Taxonomy" id="293559"/>
    <lineage>
        <taxon>Eukaryota</taxon>
        <taxon>Fungi</taxon>
        <taxon>Dikarya</taxon>
        <taxon>Ascomycota</taxon>
        <taxon>Pezizomycotina</taxon>
        <taxon>Eurotiomycetes</taxon>
        <taxon>Eurotiomycetidae</taxon>
        <taxon>Eurotiales</taxon>
        <taxon>Aspergillaceae</taxon>
        <taxon>Penicillium</taxon>
    </lineage>
</organism>
<reference evidence="2" key="2">
    <citation type="journal article" date="2023" name="IMA Fungus">
        <title>Comparative genomic study of the Penicillium genus elucidates a diverse pangenome and 15 lateral gene transfer events.</title>
        <authorList>
            <person name="Petersen C."/>
            <person name="Sorensen T."/>
            <person name="Nielsen M.R."/>
            <person name="Sondergaard T.E."/>
            <person name="Sorensen J.L."/>
            <person name="Fitzpatrick D.A."/>
            <person name="Frisvad J.C."/>
            <person name="Nielsen K.L."/>
        </authorList>
    </citation>
    <scope>NUCLEOTIDE SEQUENCE</scope>
    <source>
        <strain evidence="2">IBT 3081</strain>
    </source>
</reference>
<dbReference type="RefSeq" id="XP_056583299.1">
    <property type="nucleotide sequence ID" value="XM_056719164.1"/>
</dbReference>
<name>A0A9W9SRT1_9EURO</name>
<feature type="compositionally biased region" description="Basic and acidic residues" evidence="1">
    <location>
        <begin position="281"/>
        <end position="298"/>
    </location>
</feature>
<evidence type="ECO:0000313" key="3">
    <source>
        <dbReference type="Proteomes" id="UP001147752"/>
    </source>
</evidence>
<dbReference type="OrthoDB" id="4341740at2759"/>
<feature type="compositionally biased region" description="Polar residues" evidence="1">
    <location>
        <begin position="166"/>
        <end position="176"/>
    </location>
</feature>
<feature type="region of interest" description="Disordered" evidence="1">
    <location>
        <begin position="264"/>
        <end position="324"/>
    </location>
</feature>
<proteinExistence type="predicted"/>
<reference evidence="2" key="1">
    <citation type="submission" date="2022-12" db="EMBL/GenBank/DDBJ databases">
        <authorList>
            <person name="Petersen C."/>
        </authorList>
    </citation>
    <scope>NUCLEOTIDE SEQUENCE</scope>
    <source>
        <strain evidence="2">IBT 3081</strain>
    </source>
</reference>
<feature type="compositionally biased region" description="Basic residues" evidence="1">
    <location>
        <begin position="149"/>
        <end position="161"/>
    </location>
</feature>
<dbReference type="Proteomes" id="UP001147752">
    <property type="component" value="Unassembled WGS sequence"/>
</dbReference>
<feature type="compositionally biased region" description="Basic and acidic residues" evidence="1">
    <location>
        <begin position="193"/>
        <end position="208"/>
    </location>
</feature>
<feature type="region of interest" description="Disordered" evidence="1">
    <location>
        <begin position="129"/>
        <end position="225"/>
    </location>
</feature>
<sequence>MRRSRVTGRPKPKDTQFGWYFAGEPMEKRHSRSGRIRLVRYGPERKICAHSRCPSPSPILENALCTCSNRCEVHPHGTRSPSPGNTDSSPYEAIRCCGRCHIIRRERESSPQVEKIICTCNHRCECHSPETRTVTPSSSEYSSSETATRRHNSRHTTRRERRSNDTRPTTPNSSDFSDYDPPRRRRTGHRTTKREPEHHPQVEVHQFEVHAPSPDTPATPGQRYKSTRASIATAPLPSPVVHRHHCRKAAYCERHPEGCRASIYALSPVPRPTSTPTRSPRSSEKTRRDSREKSDPRCTCRRSASPKQMFPPKRVPSPKPTPPRPDVQHCTCFYMDGYHADDSGYYDDNASETSIQAIPDHDRDVDESFCVYHHRCRPRFERGLGWVCGRK</sequence>
<dbReference type="GeneID" id="81458347"/>
<evidence type="ECO:0000256" key="1">
    <source>
        <dbReference type="SAM" id="MobiDB-lite"/>
    </source>
</evidence>
<feature type="compositionally biased region" description="Pro residues" evidence="1">
    <location>
        <begin position="313"/>
        <end position="324"/>
    </location>
</feature>
<comment type="caution">
    <text evidence="2">The sequence shown here is derived from an EMBL/GenBank/DDBJ whole genome shotgun (WGS) entry which is preliminary data.</text>
</comment>
<keyword evidence="3" id="KW-1185">Reference proteome</keyword>
<protein>
    <submittedName>
        <fullName evidence="2">Uncharacterized protein</fullName>
    </submittedName>
</protein>
<evidence type="ECO:0000313" key="2">
    <source>
        <dbReference type="EMBL" id="KAJ5383523.1"/>
    </source>
</evidence>
<feature type="compositionally biased region" description="Basic residues" evidence="1">
    <location>
        <begin position="183"/>
        <end position="192"/>
    </location>
</feature>
<dbReference type="AlphaFoldDB" id="A0A9W9SRT1"/>